<keyword evidence="1" id="KW-1133">Transmembrane helix</keyword>
<evidence type="ECO:0000313" key="2">
    <source>
        <dbReference type="EMBL" id="TXF98002.1"/>
    </source>
</evidence>
<dbReference type="AlphaFoldDB" id="A0A5C7G1U1"/>
<proteinExistence type="predicted"/>
<feature type="transmembrane region" description="Helical" evidence="1">
    <location>
        <begin position="67"/>
        <end position="85"/>
    </location>
</feature>
<organism evidence="2 3">
    <name type="scientific">Massilia arenae</name>
    <dbReference type="NCBI Taxonomy" id="2603288"/>
    <lineage>
        <taxon>Bacteria</taxon>
        <taxon>Pseudomonadati</taxon>
        <taxon>Pseudomonadota</taxon>
        <taxon>Betaproteobacteria</taxon>
        <taxon>Burkholderiales</taxon>
        <taxon>Oxalobacteraceae</taxon>
        <taxon>Telluria group</taxon>
        <taxon>Massilia</taxon>
    </lineage>
</organism>
<dbReference type="RefSeq" id="WP_147936076.1">
    <property type="nucleotide sequence ID" value="NZ_VPFD01000020.1"/>
</dbReference>
<keyword evidence="1" id="KW-0472">Membrane</keyword>
<feature type="transmembrane region" description="Helical" evidence="1">
    <location>
        <begin position="356"/>
        <end position="376"/>
    </location>
</feature>
<evidence type="ECO:0000256" key="1">
    <source>
        <dbReference type="SAM" id="Phobius"/>
    </source>
</evidence>
<keyword evidence="1" id="KW-0812">Transmembrane</keyword>
<feature type="transmembrane region" description="Helical" evidence="1">
    <location>
        <begin position="27"/>
        <end position="47"/>
    </location>
</feature>
<gene>
    <name evidence="2" type="ORF">FVD38_17900</name>
</gene>
<keyword evidence="3" id="KW-1185">Reference proteome</keyword>
<reference evidence="2 3" key="1">
    <citation type="submission" date="2019-08" db="EMBL/GenBank/DDBJ databases">
        <title>Massilia golmudensis sp. nov., isolated from sand in the Qinghai-Tibetan Plateau.</title>
        <authorList>
            <person name="Zhang B."/>
        </authorList>
    </citation>
    <scope>NUCLEOTIDE SEQUENCE [LARGE SCALE GENOMIC DNA]</scope>
    <source>
        <strain evidence="2 3">GEM5</strain>
    </source>
</reference>
<feature type="transmembrane region" description="Helical" evidence="1">
    <location>
        <begin position="145"/>
        <end position="166"/>
    </location>
</feature>
<comment type="caution">
    <text evidence="2">The sequence shown here is derived from an EMBL/GenBank/DDBJ whole genome shotgun (WGS) entry which is preliminary data.</text>
</comment>
<dbReference type="EMBL" id="VPFD01000020">
    <property type="protein sequence ID" value="TXF98002.1"/>
    <property type="molecule type" value="Genomic_DNA"/>
</dbReference>
<feature type="transmembrane region" description="Helical" evidence="1">
    <location>
        <begin position="116"/>
        <end position="139"/>
    </location>
</feature>
<sequence>MLASVGTPFLALFALRRRYLREQSQALYRRYGHAIAIFGAFLSLVLIEQPSVLAAPILHFWRDPLDLGASLAHVAGWLMVVVLWARVHRAFVRGAAFAVFARSGSHGHRLAPMLDLALLLVALQWFAIPFAIAAWVVLAAGTGTILFWASFGVMLLATMAAGRAAVFGAGRASLVRLAAALALLVSAPPLGGWPLFISLGLLAFDLARAPAARVPTAVDHGVTGRLRGPGLWFLFLLHGRSLWRAHLHVALARIGLTVFVHALCWWLIHRVGKQQDAAGFIKLAWCASAYWLAGLYYAFWQARQPLQPFLRSLPFGVARTLAAEQLVVLGLSAALSGLAWLAHALAPAGSPDLTPWLLRCAACSLLLLALLGAPILQRHRYGVPMKVALTVAALLLI</sequence>
<accession>A0A5C7G1U1</accession>
<evidence type="ECO:0000313" key="3">
    <source>
        <dbReference type="Proteomes" id="UP000321413"/>
    </source>
</evidence>
<name>A0A5C7G1U1_9BURK</name>
<feature type="transmembrane region" description="Helical" evidence="1">
    <location>
        <begin position="321"/>
        <end position="344"/>
    </location>
</feature>
<feature type="transmembrane region" description="Helical" evidence="1">
    <location>
        <begin position="280"/>
        <end position="300"/>
    </location>
</feature>
<dbReference type="Proteomes" id="UP000321413">
    <property type="component" value="Unassembled WGS sequence"/>
</dbReference>
<protein>
    <submittedName>
        <fullName evidence="2">Uncharacterized protein</fullName>
    </submittedName>
</protein>
<feature type="transmembrane region" description="Helical" evidence="1">
    <location>
        <begin position="178"/>
        <end position="204"/>
    </location>
</feature>
<feature type="transmembrane region" description="Helical" evidence="1">
    <location>
        <begin position="250"/>
        <end position="268"/>
    </location>
</feature>